<feature type="transmembrane region" description="Helical" evidence="7">
    <location>
        <begin position="349"/>
        <end position="371"/>
    </location>
</feature>
<feature type="transmembrane region" description="Helical" evidence="7">
    <location>
        <begin position="290"/>
        <end position="308"/>
    </location>
</feature>
<comment type="subcellular location">
    <subcellularLocation>
        <location evidence="1">Cell membrane</location>
        <topology evidence="1">Multi-pass membrane protein</topology>
    </subcellularLocation>
</comment>
<keyword evidence="5 7" id="KW-1133">Transmembrane helix</keyword>
<evidence type="ECO:0000256" key="2">
    <source>
        <dbReference type="ARBA" id="ARBA00022448"/>
    </source>
</evidence>
<feature type="transmembrane region" description="Helical" evidence="7">
    <location>
        <begin position="178"/>
        <end position="196"/>
    </location>
</feature>
<dbReference type="CDD" id="cd17324">
    <property type="entry name" value="MFS_NepI_like"/>
    <property type="match status" value="1"/>
</dbReference>
<keyword evidence="2" id="KW-0813">Transport</keyword>
<dbReference type="RefSeq" id="WP_242976839.1">
    <property type="nucleotide sequence ID" value="NZ_CACRTU010000036.1"/>
</dbReference>
<dbReference type="InterPro" id="IPR020846">
    <property type="entry name" value="MFS_dom"/>
</dbReference>
<accession>A0A6N3GU64</accession>
<sequence length="401" mass="43570">MKYLYNQTTKKTTLMENPSSLSYTKLISILGLAGFISAADNWFISPSLSAIASEFNVSSSIAASILTAYLIPYGIMQPVFGFLSDRFSKTKILQFIVCGLALGTGGCSLSNSLEMLLVCRAFTGFFAAGIIAVSLALIGDTVKASDRQIYVGRFLGIIFLGQGLSSGLGGILTKYFSWRVSLVFFTIASILTVFLLHKLPYVFPVPIHHKFLPEIKRVIFTPKGKVIFPLALLTGFLLIGLYSFLGSFLHDVLGLDYLQVGTVIMFYGFACLIAGSQVGKLEQKLGKKATLLLGSCFSLCTILLLMIFSCWQAVWIATISLGFGYIFIQSTLATSCFDIASESKGLPSGIIGLCLFGGAGLGTAFNGWLLSELDYKSLWLIVTLEIIIFVLIISKLNYNKI</sequence>
<dbReference type="GO" id="GO:0005886">
    <property type="term" value="C:plasma membrane"/>
    <property type="evidence" value="ECO:0007669"/>
    <property type="project" value="UniProtKB-SubCell"/>
</dbReference>
<dbReference type="InterPro" id="IPR036259">
    <property type="entry name" value="MFS_trans_sf"/>
</dbReference>
<feature type="transmembrane region" description="Helical" evidence="7">
    <location>
        <begin position="21"/>
        <end position="39"/>
    </location>
</feature>
<evidence type="ECO:0000259" key="8">
    <source>
        <dbReference type="PROSITE" id="PS50850"/>
    </source>
</evidence>
<name>A0A6N3GU64_CLOBU</name>
<dbReference type="Gene3D" id="1.20.1250.20">
    <property type="entry name" value="MFS general substrate transporter like domains"/>
    <property type="match status" value="1"/>
</dbReference>
<dbReference type="AlphaFoldDB" id="A0A6N3GU64"/>
<feature type="transmembrane region" description="Helical" evidence="7">
    <location>
        <begin position="257"/>
        <end position="278"/>
    </location>
</feature>
<feature type="domain" description="Major facilitator superfamily (MFS) profile" evidence="8">
    <location>
        <begin position="26"/>
        <end position="400"/>
    </location>
</feature>
<dbReference type="PANTHER" id="PTHR43124:SF3">
    <property type="entry name" value="CHLORAMPHENICOL EFFLUX PUMP RV0191"/>
    <property type="match status" value="1"/>
</dbReference>
<feature type="transmembrane region" description="Helical" evidence="7">
    <location>
        <begin position="226"/>
        <end position="245"/>
    </location>
</feature>
<feature type="transmembrane region" description="Helical" evidence="7">
    <location>
        <begin position="115"/>
        <end position="138"/>
    </location>
</feature>
<evidence type="ECO:0000313" key="9">
    <source>
        <dbReference type="EMBL" id="VYU67550.1"/>
    </source>
</evidence>
<dbReference type="PROSITE" id="PS50850">
    <property type="entry name" value="MFS"/>
    <property type="match status" value="1"/>
</dbReference>
<keyword evidence="3" id="KW-1003">Cell membrane</keyword>
<feature type="transmembrane region" description="Helical" evidence="7">
    <location>
        <begin position="377"/>
        <end position="398"/>
    </location>
</feature>
<dbReference type="EMBL" id="CACRTU010000036">
    <property type="protein sequence ID" value="VYU67550.1"/>
    <property type="molecule type" value="Genomic_DNA"/>
</dbReference>
<gene>
    <name evidence="9" type="primary">ymfD</name>
    <name evidence="9" type="ORF">CBLFYP62_03275</name>
</gene>
<proteinExistence type="predicted"/>
<dbReference type="InterPro" id="IPR050189">
    <property type="entry name" value="MFS_Efflux_Transporters"/>
</dbReference>
<dbReference type="InterPro" id="IPR011701">
    <property type="entry name" value="MFS"/>
</dbReference>
<keyword evidence="4 7" id="KW-0812">Transmembrane</keyword>
<protein>
    <submittedName>
        <fullName evidence="9">Bacillibactin exporter</fullName>
    </submittedName>
</protein>
<feature type="transmembrane region" description="Helical" evidence="7">
    <location>
        <begin position="92"/>
        <end position="109"/>
    </location>
</feature>
<reference evidence="9" key="1">
    <citation type="submission" date="2019-11" db="EMBL/GenBank/DDBJ databases">
        <authorList>
            <person name="Feng L."/>
        </authorList>
    </citation>
    <scope>NUCLEOTIDE SEQUENCE</scope>
    <source>
        <strain evidence="9">CButyricumLFYP62</strain>
    </source>
</reference>
<keyword evidence="6 7" id="KW-0472">Membrane</keyword>
<evidence type="ECO:0000256" key="4">
    <source>
        <dbReference type="ARBA" id="ARBA00022692"/>
    </source>
</evidence>
<feature type="transmembrane region" description="Helical" evidence="7">
    <location>
        <begin position="59"/>
        <end position="80"/>
    </location>
</feature>
<evidence type="ECO:0000256" key="7">
    <source>
        <dbReference type="SAM" id="Phobius"/>
    </source>
</evidence>
<dbReference type="Pfam" id="PF07690">
    <property type="entry name" value="MFS_1"/>
    <property type="match status" value="1"/>
</dbReference>
<organism evidence="9">
    <name type="scientific">Clostridium butyricum</name>
    <dbReference type="NCBI Taxonomy" id="1492"/>
    <lineage>
        <taxon>Bacteria</taxon>
        <taxon>Bacillati</taxon>
        <taxon>Bacillota</taxon>
        <taxon>Clostridia</taxon>
        <taxon>Eubacteriales</taxon>
        <taxon>Clostridiaceae</taxon>
        <taxon>Clostridium</taxon>
    </lineage>
</organism>
<dbReference type="PANTHER" id="PTHR43124">
    <property type="entry name" value="PURINE EFFLUX PUMP PBUE"/>
    <property type="match status" value="1"/>
</dbReference>
<dbReference type="SUPFAM" id="SSF103473">
    <property type="entry name" value="MFS general substrate transporter"/>
    <property type="match status" value="1"/>
</dbReference>
<dbReference type="GO" id="GO:0022857">
    <property type="term" value="F:transmembrane transporter activity"/>
    <property type="evidence" value="ECO:0007669"/>
    <property type="project" value="InterPro"/>
</dbReference>
<feature type="transmembrane region" description="Helical" evidence="7">
    <location>
        <begin position="150"/>
        <end position="172"/>
    </location>
</feature>
<evidence type="ECO:0000256" key="5">
    <source>
        <dbReference type="ARBA" id="ARBA00022989"/>
    </source>
</evidence>
<evidence type="ECO:0000256" key="6">
    <source>
        <dbReference type="ARBA" id="ARBA00023136"/>
    </source>
</evidence>
<evidence type="ECO:0000256" key="1">
    <source>
        <dbReference type="ARBA" id="ARBA00004651"/>
    </source>
</evidence>
<evidence type="ECO:0000256" key="3">
    <source>
        <dbReference type="ARBA" id="ARBA00022475"/>
    </source>
</evidence>
<feature type="transmembrane region" description="Helical" evidence="7">
    <location>
        <begin position="314"/>
        <end position="337"/>
    </location>
</feature>